<dbReference type="GO" id="GO:0016020">
    <property type="term" value="C:membrane"/>
    <property type="evidence" value="ECO:0007669"/>
    <property type="project" value="UniProtKB-SubCell"/>
</dbReference>
<dbReference type="PANTHER" id="PTHR12418">
    <property type="entry name" value="ACYL-COENZYME A THIOESTERASE THEM4"/>
    <property type="match status" value="1"/>
</dbReference>
<keyword evidence="5" id="KW-0963">Cytoplasm</keyword>
<evidence type="ECO:0000256" key="19">
    <source>
        <dbReference type="ARBA" id="ARBA00047588"/>
    </source>
</evidence>
<evidence type="ECO:0000256" key="6">
    <source>
        <dbReference type="ARBA" id="ARBA00022703"/>
    </source>
</evidence>
<keyword evidence="7" id="KW-0378">Hydrolase</keyword>
<comment type="catalytic activity">
    <reaction evidence="14">
        <text>(9Z)-octadecenoyl-CoA + H2O = (9Z)-octadecenoate + CoA + H(+)</text>
        <dbReference type="Rhea" id="RHEA:40139"/>
        <dbReference type="ChEBI" id="CHEBI:15377"/>
        <dbReference type="ChEBI" id="CHEBI:15378"/>
        <dbReference type="ChEBI" id="CHEBI:30823"/>
        <dbReference type="ChEBI" id="CHEBI:57287"/>
        <dbReference type="ChEBI" id="CHEBI:57387"/>
    </reaction>
    <physiologicalReaction direction="left-to-right" evidence="14">
        <dbReference type="Rhea" id="RHEA:40140"/>
    </physiologicalReaction>
</comment>
<comment type="catalytic activity">
    <reaction evidence="23">
        <text>tetradecanoyl-CoA + H2O = tetradecanoate + CoA + H(+)</text>
        <dbReference type="Rhea" id="RHEA:40119"/>
        <dbReference type="ChEBI" id="CHEBI:15377"/>
        <dbReference type="ChEBI" id="CHEBI:15378"/>
        <dbReference type="ChEBI" id="CHEBI:30807"/>
        <dbReference type="ChEBI" id="CHEBI:57287"/>
        <dbReference type="ChEBI" id="CHEBI:57385"/>
    </reaction>
    <physiologicalReaction direction="left-to-right" evidence="23">
        <dbReference type="Rhea" id="RHEA:40120"/>
    </physiologicalReaction>
</comment>
<feature type="domain" description="Thioesterase" evidence="24">
    <location>
        <begin position="48"/>
        <end position="120"/>
    </location>
</feature>
<evidence type="ECO:0000313" key="26">
    <source>
        <dbReference type="Proteomes" id="UP000271125"/>
    </source>
</evidence>
<proteinExistence type="inferred from homology"/>
<keyword evidence="4" id="KW-1003">Cell membrane</keyword>
<dbReference type="NCBIfam" id="TIGR00369">
    <property type="entry name" value="unchar_dom_1"/>
    <property type="match status" value="1"/>
</dbReference>
<dbReference type="Gene3D" id="3.10.129.10">
    <property type="entry name" value="Hotdog Thioesterase"/>
    <property type="match status" value="1"/>
</dbReference>
<dbReference type="InterPro" id="IPR006683">
    <property type="entry name" value="Thioestr_dom"/>
</dbReference>
<comment type="subcellular location">
    <subcellularLocation>
        <location evidence="3">Cell projection</location>
        <location evidence="3">Ruffle membrane</location>
    </subcellularLocation>
    <subcellularLocation>
        <location evidence="2">Cytoplasm</location>
    </subcellularLocation>
    <subcellularLocation>
        <location evidence="1">Membrane</location>
        <topology evidence="1">Peripheral membrane protein</topology>
    </subcellularLocation>
</comment>
<comment type="catalytic activity">
    <reaction evidence="21">
        <text>decanoyl-CoA + H2O = decanoate + CoA + H(+)</text>
        <dbReference type="Rhea" id="RHEA:40059"/>
        <dbReference type="ChEBI" id="CHEBI:15377"/>
        <dbReference type="ChEBI" id="CHEBI:15378"/>
        <dbReference type="ChEBI" id="CHEBI:27689"/>
        <dbReference type="ChEBI" id="CHEBI:57287"/>
        <dbReference type="ChEBI" id="CHEBI:61430"/>
    </reaction>
    <physiologicalReaction direction="left-to-right" evidence="21">
        <dbReference type="Rhea" id="RHEA:40060"/>
    </physiologicalReaction>
</comment>
<evidence type="ECO:0000256" key="9">
    <source>
        <dbReference type="ARBA" id="ARBA00022946"/>
    </source>
</evidence>
<reference evidence="25 26" key="1">
    <citation type="submission" date="2018-06" db="EMBL/GenBank/DDBJ databases">
        <title>Extensive metabolic versatility and redundancy in microbially diverse, dynamic hydrothermal sediments.</title>
        <authorList>
            <person name="Dombrowski N."/>
            <person name="Teske A."/>
            <person name="Baker B.J."/>
        </authorList>
    </citation>
    <scope>NUCLEOTIDE SEQUENCE [LARGE SCALE GENOMIC DNA]</scope>
    <source>
        <strain evidence="25">B10_G13</strain>
    </source>
</reference>
<keyword evidence="12" id="KW-0966">Cell projection</keyword>
<keyword evidence="10" id="KW-0443">Lipid metabolism</keyword>
<dbReference type="AlphaFoldDB" id="A0A660SP06"/>
<comment type="caution">
    <text evidence="25">The sequence shown here is derived from an EMBL/GenBank/DDBJ whole genome shotgun (WGS) entry which is preliminary data.</text>
</comment>
<dbReference type="EMBL" id="QNBD01000013">
    <property type="protein sequence ID" value="RKX72534.1"/>
    <property type="molecule type" value="Genomic_DNA"/>
</dbReference>
<evidence type="ECO:0000313" key="25">
    <source>
        <dbReference type="EMBL" id="RKX72534.1"/>
    </source>
</evidence>
<dbReference type="Pfam" id="PF03061">
    <property type="entry name" value="4HBT"/>
    <property type="match status" value="1"/>
</dbReference>
<evidence type="ECO:0000256" key="1">
    <source>
        <dbReference type="ARBA" id="ARBA00004170"/>
    </source>
</evidence>
<comment type="similarity">
    <text evidence="15">Belongs to the THEM4/THEM5 thioesterase family.</text>
</comment>
<dbReference type="EC" id="3.1.2.2" evidence="16"/>
<evidence type="ECO:0000256" key="4">
    <source>
        <dbReference type="ARBA" id="ARBA00022475"/>
    </source>
</evidence>
<dbReference type="GO" id="GO:0005737">
    <property type="term" value="C:cytoplasm"/>
    <property type="evidence" value="ECO:0007669"/>
    <property type="project" value="UniProtKB-SubCell"/>
</dbReference>
<evidence type="ECO:0000256" key="21">
    <source>
        <dbReference type="ARBA" id="ARBA00047969"/>
    </source>
</evidence>
<dbReference type="InterPro" id="IPR003736">
    <property type="entry name" value="PAAI_dom"/>
</dbReference>
<evidence type="ECO:0000256" key="8">
    <source>
        <dbReference type="ARBA" id="ARBA00022832"/>
    </source>
</evidence>
<evidence type="ECO:0000256" key="15">
    <source>
        <dbReference type="ARBA" id="ARBA00038456"/>
    </source>
</evidence>
<evidence type="ECO:0000256" key="11">
    <source>
        <dbReference type="ARBA" id="ARBA00023136"/>
    </source>
</evidence>
<evidence type="ECO:0000256" key="22">
    <source>
        <dbReference type="ARBA" id="ARBA00048074"/>
    </source>
</evidence>
<keyword evidence="8" id="KW-0276">Fatty acid metabolism</keyword>
<dbReference type="SUPFAM" id="SSF54637">
    <property type="entry name" value="Thioesterase/thiol ester dehydrase-isomerase"/>
    <property type="match status" value="1"/>
</dbReference>
<evidence type="ECO:0000256" key="16">
    <source>
        <dbReference type="ARBA" id="ARBA00038848"/>
    </source>
</evidence>
<comment type="catalytic activity">
    <reaction evidence="13">
        <text>(5Z,8Z,11Z,14Z)-eicosatetraenoyl-CoA + H2O = (5Z,8Z,11Z,14Z)-eicosatetraenoate + CoA + H(+)</text>
        <dbReference type="Rhea" id="RHEA:40151"/>
        <dbReference type="ChEBI" id="CHEBI:15377"/>
        <dbReference type="ChEBI" id="CHEBI:15378"/>
        <dbReference type="ChEBI" id="CHEBI:32395"/>
        <dbReference type="ChEBI" id="CHEBI:57287"/>
        <dbReference type="ChEBI" id="CHEBI:57368"/>
    </reaction>
    <physiologicalReaction direction="left-to-right" evidence="13">
        <dbReference type="Rhea" id="RHEA:40152"/>
    </physiologicalReaction>
</comment>
<evidence type="ECO:0000256" key="7">
    <source>
        <dbReference type="ARBA" id="ARBA00022801"/>
    </source>
</evidence>
<evidence type="ECO:0000256" key="5">
    <source>
        <dbReference type="ARBA" id="ARBA00022490"/>
    </source>
</evidence>
<dbReference type="Proteomes" id="UP000271125">
    <property type="component" value="Unassembled WGS sequence"/>
</dbReference>
<comment type="catalytic activity">
    <reaction evidence="20">
        <text>hexadecanoyl-CoA + H2O = hexadecanoate + CoA + H(+)</text>
        <dbReference type="Rhea" id="RHEA:16645"/>
        <dbReference type="ChEBI" id="CHEBI:7896"/>
        <dbReference type="ChEBI" id="CHEBI:15377"/>
        <dbReference type="ChEBI" id="CHEBI:15378"/>
        <dbReference type="ChEBI" id="CHEBI:57287"/>
        <dbReference type="ChEBI" id="CHEBI:57379"/>
        <dbReference type="EC" id="3.1.2.2"/>
    </reaction>
    <physiologicalReaction direction="left-to-right" evidence="20">
        <dbReference type="Rhea" id="RHEA:16646"/>
    </physiologicalReaction>
</comment>
<organism evidence="25 26">
    <name type="scientific">candidate division TA06 bacterium</name>
    <dbReference type="NCBI Taxonomy" id="2250710"/>
    <lineage>
        <taxon>Bacteria</taxon>
        <taxon>Bacteria division TA06</taxon>
    </lineage>
</organism>
<dbReference type="CDD" id="cd03443">
    <property type="entry name" value="PaaI_thioesterase"/>
    <property type="match status" value="1"/>
</dbReference>
<keyword evidence="11" id="KW-0472">Membrane</keyword>
<dbReference type="InterPro" id="IPR029069">
    <property type="entry name" value="HotDog_dom_sf"/>
</dbReference>
<evidence type="ECO:0000256" key="13">
    <source>
        <dbReference type="ARBA" id="ARBA00035852"/>
    </source>
</evidence>
<dbReference type="GO" id="GO:0006631">
    <property type="term" value="P:fatty acid metabolic process"/>
    <property type="evidence" value="ECO:0007669"/>
    <property type="project" value="UniProtKB-KW"/>
</dbReference>
<accession>A0A660SP06</accession>
<sequence length="159" mass="18033">MRIYFPTYRNCYVCGEKNKKGLRLKPYFDNGFSCIDIFADSLYSGAEGSMHGGIIATLFDEAGYWAAFAETGKNCVTAELLIRYKINVKTGIQITSKVKVIKADSRIVYVEGILVDKDGQIYSKMKGKYIPMPGNFKDYFKGDEGIQNLDIEKFRDKLE</sequence>
<evidence type="ECO:0000256" key="23">
    <source>
        <dbReference type="ARBA" id="ARBA00048180"/>
    </source>
</evidence>
<evidence type="ECO:0000256" key="2">
    <source>
        <dbReference type="ARBA" id="ARBA00004496"/>
    </source>
</evidence>
<dbReference type="InterPro" id="IPR052365">
    <property type="entry name" value="THEM4/THEM5_acyl-CoA_thioest"/>
</dbReference>
<dbReference type="GO" id="GO:0016289">
    <property type="term" value="F:acyl-CoA hydrolase activity"/>
    <property type="evidence" value="ECO:0007669"/>
    <property type="project" value="UniProtKB-ARBA"/>
</dbReference>
<dbReference type="PANTHER" id="PTHR12418:SF19">
    <property type="entry name" value="ACYL-COENZYME A THIOESTERASE THEM4"/>
    <property type="match status" value="1"/>
</dbReference>
<evidence type="ECO:0000256" key="12">
    <source>
        <dbReference type="ARBA" id="ARBA00023273"/>
    </source>
</evidence>
<evidence type="ECO:0000259" key="24">
    <source>
        <dbReference type="Pfam" id="PF03061"/>
    </source>
</evidence>
<keyword evidence="6" id="KW-0053">Apoptosis</keyword>
<name>A0A660SP06_UNCT6</name>
<evidence type="ECO:0000256" key="10">
    <source>
        <dbReference type="ARBA" id="ARBA00023098"/>
    </source>
</evidence>
<protein>
    <recommendedName>
        <fullName evidence="17">Acyl-coenzyme A thioesterase THEM4</fullName>
        <ecNumber evidence="16">3.1.2.2</ecNumber>
    </recommendedName>
    <alternativeName>
        <fullName evidence="18">Thioesterase superfamily member 4</fullName>
    </alternativeName>
</protein>
<evidence type="ECO:0000256" key="18">
    <source>
        <dbReference type="ARBA" id="ARBA00043210"/>
    </source>
</evidence>
<evidence type="ECO:0000256" key="17">
    <source>
        <dbReference type="ARBA" id="ARBA00040123"/>
    </source>
</evidence>
<comment type="catalytic activity">
    <reaction evidence="19">
        <text>octanoyl-CoA + H2O = octanoate + CoA + H(+)</text>
        <dbReference type="Rhea" id="RHEA:30143"/>
        <dbReference type="ChEBI" id="CHEBI:15377"/>
        <dbReference type="ChEBI" id="CHEBI:15378"/>
        <dbReference type="ChEBI" id="CHEBI:25646"/>
        <dbReference type="ChEBI" id="CHEBI:57287"/>
        <dbReference type="ChEBI" id="CHEBI:57386"/>
    </reaction>
    <physiologicalReaction direction="left-to-right" evidence="19">
        <dbReference type="Rhea" id="RHEA:30144"/>
    </physiologicalReaction>
</comment>
<comment type="catalytic activity">
    <reaction evidence="22">
        <text>dodecanoyl-CoA + H2O = dodecanoate + CoA + H(+)</text>
        <dbReference type="Rhea" id="RHEA:30135"/>
        <dbReference type="ChEBI" id="CHEBI:15377"/>
        <dbReference type="ChEBI" id="CHEBI:15378"/>
        <dbReference type="ChEBI" id="CHEBI:18262"/>
        <dbReference type="ChEBI" id="CHEBI:57287"/>
        <dbReference type="ChEBI" id="CHEBI:57375"/>
    </reaction>
    <physiologicalReaction direction="left-to-right" evidence="22">
        <dbReference type="Rhea" id="RHEA:30136"/>
    </physiologicalReaction>
</comment>
<evidence type="ECO:0000256" key="3">
    <source>
        <dbReference type="ARBA" id="ARBA00004632"/>
    </source>
</evidence>
<evidence type="ECO:0000256" key="20">
    <source>
        <dbReference type="ARBA" id="ARBA00047734"/>
    </source>
</evidence>
<evidence type="ECO:0000256" key="14">
    <source>
        <dbReference type="ARBA" id="ARBA00037002"/>
    </source>
</evidence>
<gene>
    <name evidence="25" type="ORF">DRP43_00530</name>
</gene>
<keyword evidence="9" id="KW-0809">Transit peptide</keyword>